<comment type="caution">
    <text evidence="1">The sequence shown here is derived from an EMBL/GenBank/DDBJ whole genome shotgun (WGS) entry which is preliminary data.</text>
</comment>
<organism evidence="1 2">
    <name type="scientific">Caerostris extrusa</name>
    <name type="common">Bark spider</name>
    <name type="synonym">Caerostris bankana</name>
    <dbReference type="NCBI Taxonomy" id="172846"/>
    <lineage>
        <taxon>Eukaryota</taxon>
        <taxon>Metazoa</taxon>
        <taxon>Ecdysozoa</taxon>
        <taxon>Arthropoda</taxon>
        <taxon>Chelicerata</taxon>
        <taxon>Arachnida</taxon>
        <taxon>Araneae</taxon>
        <taxon>Araneomorphae</taxon>
        <taxon>Entelegynae</taxon>
        <taxon>Araneoidea</taxon>
        <taxon>Araneidae</taxon>
        <taxon>Caerostris</taxon>
    </lineage>
</organism>
<proteinExistence type="predicted"/>
<dbReference type="Proteomes" id="UP001054945">
    <property type="component" value="Unassembled WGS sequence"/>
</dbReference>
<evidence type="ECO:0000313" key="2">
    <source>
        <dbReference type="Proteomes" id="UP001054945"/>
    </source>
</evidence>
<protein>
    <submittedName>
        <fullName evidence="1">Uncharacterized protein</fullName>
    </submittedName>
</protein>
<gene>
    <name evidence="1" type="ORF">CEXT_236531</name>
</gene>
<evidence type="ECO:0000313" key="1">
    <source>
        <dbReference type="EMBL" id="GIY53280.1"/>
    </source>
</evidence>
<name>A0AAV4U6N2_CAEEX</name>
<accession>A0AAV4U6N2</accession>
<dbReference type="AlphaFoldDB" id="A0AAV4U6N2"/>
<sequence length="97" mass="10831">MFLKNNNKGSCEKPKLDGNANWINVKSELLGTLNVRCLCTSCTRLIQQTAFDKHTIPSNRFLLNQGTDESQELLLTLEFPLASLKNWSSVESKCGGK</sequence>
<reference evidence="1 2" key="1">
    <citation type="submission" date="2021-06" db="EMBL/GenBank/DDBJ databases">
        <title>Caerostris extrusa draft genome.</title>
        <authorList>
            <person name="Kono N."/>
            <person name="Arakawa K."/>
        </authorList>
    </citation>
    <scope>NUCLEOTIDE SEQUENCE [LARGE SCALE GENOMIC DNA]</scope>
</reference>
<dbReference type="EMBL" id="BPLR01012341">
    <property type="protein sequence ID" value="GIY53280.1"/>
    <property type="molecule type" value="Genomic_DNA"/>
</dbReference>
<keyword evidence="2" id="KW-1185">Reference proteome</keyword>